<evidence type="ECO:0000313" key="21">
    <source>
        <dbReference type="EMBL" id="CAH2091875.1"/>
    </source>
</evidence>
<dbReference type="InterPro" id="IPR054354">
    <property type="entry name" value="DYNC2H1-like_lid"/>
</dbReference>
<dbReference type="Pfam" id="PF12781">
    <property type="entry name" value="AAA_9"/>
    <property type="match status" value="1"/>
</dbReference>
<comment type="similarity">
    <text evidence="2">Belongs to the dynein heavy chain family.</text>
</comment>
<dbReference type="GO" id="GO:0051959">
    <property type="term" value="F:dynein light intermediate chain binding"/>
    <property type="evidence" value="ECO:0007669"/>
    <property type="project" value="InterPro"/>
</dbReference>
<dbReference type="InterPro" id="IPR042222">
    <property type="entry name" value="Dynein_2_N"/>
</dbReference>
<dbReference type="FunFam" id="1.20.920.20:FF:000002">
    <property type="entry name" value="Cytoplasmic dynein 1 heavy chain"/>
    <property type="match status" value="1"/>
</dbReference>
<evidence type="ECO:0000259" key="15">
    <source>
        <dbReference type="Pfam" id="PF12774"/>
    </source>
</evidence>
<dbReference type="Proteomes" id="UP001153954">
    <property type="component" value="Unassembled WGS sequence"/>
</dbReference>
<feature type="domain" description="Dynein heavy chain coiled coil stalk" evidence="16">
    <location>
        <begin position="1550"/>
        <end position="1875"/>
    </location>
</feature>
<name>A0AAU9U2B0_EUPED</name>
<dbReference type="GO" id="GO:0045505">
    <property type="term" value="F:dynein intermediate chain binding"/>
    <property type="evidence" value="ECO:0007669"/>
    <property type="project" value="InterPro"/>
</dbReference>
<keyword evidence="22" id="KW-1185">Reference proteome</keyword>
<keyword evidence="4" id="KW-0963">Cytoplasm</keyword>
<dbReference type="InterPro" id="IPR035699">
    <property type="entry name" value="AAA_6"/>
</dbReference>
<dbReference type="Gene3D" id="1.10.8.710">
    <property type="match status" value="1"/>
</dbReference>
<keyword evidence="12" id="KW-0206">Cytoskeleton</keyword>
<dbReference type="GO" id="GO:0000070">
    <property type="term" value="P:mitotic sister chromatid segregation"/>
    <property type="evidence" value="ECO:0007669"/>
    <property type="project" value="UniProtKB-ARBA"/>
</dbReference>
<organism evidence="21 22">
    <name type="scientific">Euphydryas editha</name>
    <name type="common">Edith's checkerspot</name>
    <dbReference type="NCBI Taxonomy" id="104508"/>
    <lineage>
        <taxon>Eukaryota</taxon>
        <taxon>Metazoa</taxon>
        <taxon>Ecdysozoa</taxon>
        <taxon>Arthropoda</taxon>
        <taxon>Hexapoda</taxon>
        <taxon>Insecta</taxon>
        <taxon>Pterygota</taxon>
        <taxon>Neoptera</taxon>
        <taxon>Endopterygota</taxon>
        <taxon>Lepidoptera</taxon>
        <taxon>Glossata</taxon>
        <taxon>Ditrysia</taxon>
        <taxon>Papilionoidea</taxon>
        <taxon>Nymphalidae</taxon>
        <taxon>Nymphalinae</taxon>
        <taxon>Euphydryas</taxon>
    </lineage>
</organism>
<evidence type="ECO:0000259" key="16">
    <source>
        <dbReference type="Pfam" id="PF12777"/>
    </source>
</evidence>
<evidence type="ECO:0000256" key="1">
    <source>
        <dbReference type="ARBA" id="ARBA00004245"/>
    </source>
</evidence>
<keyword evidence="9" id="KW-0243">Dynein</keyword>
<evidence type="ECO:0000256" key="13">
    <source>
        <dbReference type="SAM" id="Coils"/>
    </source>
</evidence>
<dbReference type="InterPro" id="IPR035706">
    <property type="entry name" value="AAA_9"/>
</dbReference>
<feature type="coiled-coil region" evidence="13">
    <location>
        <begin position="1773"/>
        <end position="1856"/>
    </location>
</feature>
<dbReference type="InterPro" id="IPR027417">
    <property type="entry name" value="P-loop_NTPase"/>
</dbReference>
<dbReference type="Gene3D" id="3.40.50.300">
    <property type="entry name" value="P-loop containing nucleotide triphosphate hydrolases"/>
    <property type="match status" value="5"/>
</dbReference>
<dbReference type="PANTHER" id="PTHR45703:SF22">
    <property type="entry name" value="DYNEIN CYTOPLASMIC 2 HEAVY CHAIN 1"/>
    <property type="match status" value="1"/>
</dbReference>
<dbReference type="Gene3D" id="3.10.490.20">
    <property type="match status" value="1"/>
</dbReference>
<evidence type="ECO:0000256" key="3">
    <source>
        <dbReference type="ARBA" id="ARBA00022197"/>
    </source>
</evidence>
<dbReference type="InterPro" id="IPR042228">
    <property type="entry name" value="Dynein_linker_3"/>
</dbReference>
<dbReference type="SUPFAM" id="SSF52540">
    <property type="entry name" value="P-loop containing nucleoside triphosphate hydrolases"/>
    <property type="match status" value="3"/>
</dbReference>
<dbReference type="FunFam" id="3.40.50.300:FF:000996">
    <property type="entry name" value="Cytoplasmic dynein heavy chain"/>
    <property type="match status" value="1"/>
</dbReference>
<dbReference type="Pfam" id="PF12774">
    <property type="entry name" value="AAA_6"/>
    <property type="match status" value="1"/>
</dbReference>
<gene>
    <name evidence="21" type="ORF">EEDITHA_LOCUS7693</name>
</gene>
<evidence type="ECO:0000256" key="11">
    <source>
        <dbReference type="ARBA" id="ARBA00023175"/>
    </source>
</evidence>
<comment type="subcellular location">
    <subcellularLocation>
        <location evidence="1">Cytoplasm</location>
        <location evidence="1">Cytoskeleton</location>
    </subcellularLocation>
</comment>
<feature type="coiled-coil region" evidence="13">
    <location>
        <begin position="2054"/>
        <end position="2081"/>
    </location>
</feature>
<dbReference type="Gene3D" id="1.20.140.100">
    <property type="entry name" value="Dynein heavy chain, N-terminal domain 2"/>
    <property type="match status" value="1"/>
</dbReference>
<dbReference type="EMBL" id="CAKOGL010000011">
    <property type="protein sequence ID" value="CAH2091875.1"/>
    <property type="molecule type" value="Genomic_DNA"/>
</dbReference>
<feature type="domain" description="Dynein heavy chain ATP-binding dynein motor region" evidence="17">
    <location>
        <begin position="2018"/>
        <end position="2111"/>
    </location>
</feature>
<evidence type="ECO:0000256" key="10">
    <source>
        <dbReference type="ARBA" id="ARBA00023054"/>
    </source>
</evidence>
<dbReference type="Pfam" id="PF18199">
    <property type="entry name" value="Dynein_C"/>
    <property type="match status" value="1"/>
</dbReference>
<dbReference type="Gene3D" id="3.20.180.20">
    <property type="entry name" value="Dynein heavy chain, N-terminal domain 2"/>
    <property type="match status" value="1"/>
</dbReference>
<dbReference type="InterPro" id="IPR041658">
    <property type="entry name" value="AAA_lid_11"/>
</dbReference>
<protein>
    <recommendedName>
        <fullName evidence="3">Dynein heavy chain, cytoplasmic</fullName>
    </recommendedName>
</protein>
<dbReference type="Pfam" id="PF08393">
    <property type="entry name" value="DHC_N2"/>
    <property type="match status" value="1"/>
</dbReference>
<dbReference type="InterPro" id="IPR041228">
    <property type="entry name" value="Dynein_C"/>
</dbReference>
<evidence type="ECO:0000259" key="17">
    <source>
        <dbReference type="Pfam" id="PF12781"/>
    </source>
</evidence>
<evidence type="ECO:0000256" key="5">
    <source>
        <dbReference type="ARBA" id="ARBA00022701"/>
    </source>
</evidence>
<dbReference type="Gene3D" id="1.20.920.30">
    <property type="match status" value="1"/>
</dbReference>
<dbReference type="GO" id="GO:0030286">
    <property type="term" value="C:dynein complex"/>
    <property type="evidence" value="ECO:0007669"/>
    <property type="project" value="UniProtKB-KW"/>
</dbReference>
<feature type="domain" description="Dynein heavy chain hydrolytic ATP-binding dynein motor region" evidence="15">
    <location>
        <begin position="366"/>
        <end position="716"/>
    </location>
</feature>
<dbReference type="PANTHER" id="PTHR45703">
    <property type="entry name" value="DYNEIN HEAVY CHAIN"/>
    <property type="match status" value="1"/>
</dbReference>
<feature type="coiled-coil region" evidence="13">
    <location>
        <begin position="1557"/>
        <end position="1633"/>
    </location>
</feature>
<dbReference type="InterPro" id="IPR024743">
    <property type="entry name" value="Dynein_HC_stalk"/>
</dbReference>
<keyword evidence="7" id="KW-0547">Nucleotide-binding</keyword>
<keyword evidence="10 13" id="KW-0175">Coiled coil</keyword>
<evidence type="ECO:0000256" key="7">
    <source>
        <dbReference type="ARBA" id="ARBA00022741"/>
    </source>
</evidence>
<dbReference type="Gene3D" id="1.20.58.1120">
    <property type="match status" value="1"/>
</dbReference>
<dbReference type="Pfam" id="PF22597">
    <property type="entry name" value="DYN_lid"/>
    <property type="match status" value="1"/>
</dbReference>
<evidence type="ECO:0000259" key="20">
    <source>
        <dbReference type="Pfam" id="PF22597"/>
    </source>
</evidence>
<evidence type="ECO:0000256" key="12">
    <source>
        <dbReference type="ARBA" id="ARBA00023212"/>
    </source>
</evidence>
<evidence type="ECO:0000256" key="6">
    <source>
        <dbReference type="ARBA" id="ARBA00022737"/>
    </source>
</evidence>
<evidence type="ECO:0000259" key="18">
    <source>
        <dbReference type="Pfam" id="PF18198"/>
    </source>
</evidence>
<dbReference type="Pfam" id="PF18198">
    <property type="entry name" value="AAA_lid_11"/>
    <property type="match status" value="1"/>
</dbReference>
<evidence type="ECO:0000259" key="14">
    <source>
        <dbReference type="Pfam" id="PF08393"/>
    </source>
</evidence>
<evidence type="ECO:0000259" key="19">
    <source>
        <dbReference type="Pfam" id="PF18199"/>
    </source>
</evidence>
<dbReference type="Gene3D" id="1.10.8.720">
    <property type="entry name" value="Region D6 of dynein motor"/>
    <property type="match status" value="1"/>
</dbReference>
<dbReference type="InterPro" id="IPR013602">
    <property type="entry name" value="Dynein_heavy_linker"/>
</dbReference>
<dbReference type="InterPro" id="IPR042219">
    <property type="entry name" value="AAA_lid_11_sf"/>
</dbReference>
<proteinExistence type="inferred from homology"/>
<dbReference type="InterPro" id="IPR043160">
    <property type="entry name" value="Dynein_C_barrel"/>
</dbReference>
<evidence type="ECO:0000313" key="22">
    <source>
        <dbReference type="Proteomes" id="UP001153954"/>
    </source>
</evidence>
<evidence type="ECO:0000256" key="9">
    <source>
        <dbReference type="ARBA" id="ARBA00023017"/>
    </source>
</evidence>
<dbReference type="Gene3D" id="1.20.920.20">
    <property type="match status" value="1"/>
</dbReference>
<keyword evidence="5" id="KW-0493">Microtubule</keyword>
<evidence type="ECO:0000256" key="4">
    <source>
        <dbReference type="ARBA" id="ARBA00022490"/>
    </source>
</evidence>
<dbReference type="GO" id="GO:0005524">
    <property type="term" value="F:ATP binding"/>
    <property type="evidence" value="ECO:0007669"/>
    <property type="project" value="UniProtKB-KW"/>
</dbReference>
<dbReference type="GO" id="GO:0005938">
    <property type="term" value="C:cell cortex"/>
    <property type="evidence" value="ECO:0007669"/>
    <property type="project" value="UniProtKB-ARBA"/>
</dbReference>
<sequence>MKTLYRLSANTHNTNTEVIWDHEKLYLYDLYKYLSSAGTERATTNATGVNGSLLGKASTSTFQTRSRYMWLYLEPILSNADGDLGIKFRKVDQGFRQVARIIESDPRLSTLLQSTRAQTMLDTISEQLNACQSALNEYIDEKRSIFPRFYFLSDDDLLELLGQARAGAEGRATVMQSHLKKLFPGITGVHLGPGELSITALCSHFGETFQLEHPVDIDCSVEVWLKNLEQEIRSSLKNTALKCLVANSLRDQDPFSLPTQILCLGQNIRFTEETEKAIVSKELHKLKDNIEKENVYYAEAETEDECEKYKKQALILQCAYYVSVVQSLIENNVVTTSDWFWEKQLRFYLQNDADIVAKMGLAQISYSYEYLGVNTGQFVRTETTDESFLILTQSLHLGLVGNPFGPAGTGKTESVKALGSLFGRLVLVFNCDEAMDAQCMGRLLTGVARCGAWGCFDEFNRLPAAALAAAAHQLAALLAAARPSSRDHRADRTALLNGKRVPVSEWCGVAATMNPAARGYGGRRALPPALQHALRPLALRPPPRAVLAARLLAAHAALAAHPRLRVAALAHDLDAVFTLASTLLSGQRHYDWGLRALKAAVGSCGAALRALAPASQAPAQELGARAALRDVLRLNNLSKLTRHDAECFENILAMVFADVPEKEPTTDPVYLSLENTVKHLGLVHNKVQIQKCMELYEQLQQRMGVAIVGPPGSGKTTIRHMLKTALSQQGRHVAEYVVCPKAMSRRELLGHVRPDTRQWTAGVLAAAALDVSHQPHDVWSWIVCDGDIDPEWVEALNSVLDDNRLLTLPSGERVHFGPNVNFVFETHSLDHASPATISRMGIILFSDENNCSQDILESWAQKKEFENDSATLAVPLLTETVKRCLKWLSAHKSDVTMKECNMSLVKQIIAQFEFIAQDMTSTIDLTSAEDMVWSAVQLSVMGLIKENAVDSFYEECGPSISFLRPQLEIPPSRGAGRAGSAGGAGEWSDALLRSARVRACESALRPAVQRGHHAVIIGPEASAKTLLAEYILKETNSTVITIDCTPHLEPKDIIEELKRSSAAGGGARGAGGAGVTLLLRALHRARSDAWGSAPVHCLLLQLVGEGGFWSLEEGGAQWRAARVRVLCTAERPPRAPRLAAALLAVPLPEADNEELLELLGSYLSENTKNITDADISSLSRNMLTLYKEVTETFNSKPHYKWNPSHLRQWCENIKWFSPCDLSQVVMAVNAVANMIFRNRLVTDDEKSQYNAISKNCFKTDDEVYFKPKLRSDGVYLDSVDYKDWHENTQKLINQCLTDDENCFGETGIEVCRELSVLCPVIALALNGGAATCAGAAGAGRRAAARLVACAAPAALVLLDQPALFHTTFKNALTSAGEGTRTLVVLCESVATGDALACVEAFLSARSMYALPSNVVPAFAPAQQTEQTFSNMKQNLGIVICLDVEQDNLAELLDSYPLLYNAGLLCWLARWADDTLAAAPARLAHRLTKENSLQMSEEDLKCIPVQGFVDIYKSLDNDRVRTPSRYIHFIKTFYKIFSTKKQTLLQRSNTLTAGVEALRRARSEVAALEAEAAEQEVELSDKQMKANQALDQIGATVRATTDKKEEMHQLKKNIEIENEKLQIQKKEIEEELATVEPVIAAARAAVGDIKPESLSEVRSLRAPPDAVRDVLEGVLRLMGIADTSWHSMKSFLSRRGVKEDIRCLDASQISAEAVQSVQRLLQRRGASFEEAAARRASAACAPLAAWVRANLAYALALARVRPLQERQRLLLGNLKRAEDELAALASGLATVDERVAALQEQLGRHTRAAAALELRLAAAARSLGAARALLARLAHEYDSWEADLQNISQEILELNQRSLLAAGYLTFLPDLTEPQARDYLSKWCSLINFEDTLFSVINFLSTPEKQLKWEADGLPLDQSAFKNALFIDQYLEGATALRPLLLDPEGAAEAWLRGALAPGADFVPQHAPRLATALACARRLGRTLVITEVERIEEWWWSAASAAGGRARVLLAARRPALRPAAPPHVRAALAPLHFGARLHALVDQLVHYAMQTQNPEMNEKLKEIKLTKATLQNRRHELQENLLRDLSGKADILHDEGLLAALESTRSSGATIAAALSEARELERSARAACAAYETSARRAAALALAARRQAALPPDTLLDEFAAAAARASPSNSNDINDEEIVNHFTRRIIERVLLSLHKKDKYIVVMHLLHQVYDTLIPEKLWQIFIGNSNIIEDTSVVNEIKKRFQWIDNACIMKVAQIRVQDENLFNKLSLDNSEMWMEFQKSGDLNLVSKLNLGPFESVVAVAALRPGSLYRAIVGFVDHVLGTGALGGGRAAERAARWAHAARPVLLLAAHAHDALAALARSHSRALSTVGAEEGRGAWEEALENCRGSGAWLALAVGASPFSRDLLSFVTSLAERPANDFNDEFRLWILAEDREIPSTLANTCVHVILESPEGVKRNACGTLSAWAGAREPAPLARLLAGLALFHALAQERRAYIPQGWSRWYEWEWGDVSASGAAARAARGGGAARELCGALYAARVDRAPDRAVLRALLARCLRDPAPAPFPASEQLQDYIAALETLPDIDTPELLALPANCRAAWENSAADSIVAGLRELNSTTNINTNDVTTPIKTFLSLWKKMMSGSPLIKADYHIEKPTRGWWGALCASELRDAAAAARALHAALARLAHAPRAPLHTASVPDEWQLLWSGPSTPEAYIKEFCHRARAAVDRIDTSEFSEDYMPEEVDLRQFLRPARVLCALRARAAVRRGCPLRALTLSAEWDCSVAEVTDGALLVRGLRLSGGEWRAGRAGRAGGAVCAVSGAAPPHAPAPPLLLRYVPEVAEGLAGEHAFEVPLYSSESREEQLGRVRAPLHAALAPRALLHALALSVAPTGDYC</sequence>
<feature type="domain" description="Dynein 2 heavy chain 1 cytoplasmic ATPase lid" evidence="20">
    <location>
        <begin position="1172"/>
        <end position="1246"/>
    </location>
</feature>
<evidence type="ECO:0000256" key="2">
    <source>
        <dbReference type="ARBA" id="ARBA00008887"/>
    </source>
</evidence>
<feature type="domain" description="Dynein heavy chain C-terminal" evidence="19">
    <location>
        <begin position="2698"/>
        <end position="2870"/>
    </location>
</feature>
<keyword evidence="11" id="KW-0505">Motor protein</keyword>
<keyword evidence="6" id="KW-0677">Repeat</keyword>
<accession>A0AAU9U2B0</accession>
<comment type="caution">
    <text evidence="21">The sequence shown here is derived from an EMBL/GenBank/DDBJ whole genome shotgun (WGS) entry which is preliminary data.</text>
</comment>
<dbReference type="GO" id="GO:1902850">
    <property type="term" value="P:microtubule cytoskeleton organization involved in mitosis"/>
    <property type="evidence" value="ECO:0007669"/>
    <property type="project" value="UniProtKB-ARBA"/>
</dbReference>
<dbReference type="Gene3D" id="6.10.140.1060">
    <property type="match status" value="1"/>
</dbReference>
<dbReference type="Pfam" id="PF12777">
    <property type="entry name" value="MT"/>
    <property type="match status" value="1"/>
</dbReference>
<dbReference type="InterPro" id="IPR026983">
    <property type="entry name" value="DHC"/>
</dbReference>
<feature type="domain" description="Dynein heavy chain linker" evidence="14">
    <location>
        <begin position="69"/>
        <end position="240"/>
    </location>
</feature>
<dbReference type="GO" id="GO:0030473">
    <property type="term" value="P:nuclear migration along microtubule"/>
    <property type="evidence" value="ECO:0007669"/>
    <property type="project" value="UniProtKB-ARBA"/>
</dbReference>
<dbReference type="GO" id="GO:0000235">
    <property type="term" value="C:astral microtubule"/>
    <property type="evidence" value="ECO:0007669"/>
    <property type="project" value="UniProtKB-ARBA"/>
</dbReference>
<dbReference type="GO" id="GO:0008569">
    <property type="term" value="F:minus-end-directed microtubule motor activity"/>
    <property type="evidence" value="ECO:0007669"/>
    <property type="project" value="UniProtKB-ARBA"/>
</dbReference>
<evidence type="ECO:0000256" key="8">
    <source>
        <dbReference type="ARBA" id="ARBA00022840"/>
    </source>
</evidence>
<dbReference type="InterPro" id="IPR043157">
    <property type="entry name" value="Dynein_AAA1S"/>
</dbReference>
<reference evidence="21" key="1">
    <citation type="submission" date="2022-03" db="EMBL/GenBank/DDBJ databases">
        <authorList>
            <person name="Tunstrom K."/>
        </authorList>
    </citation>
    <scope>NUCLEOTIDE SEQUENCE</scope>
</reference>
<feature type="domain" description="Dynein heavy chain AAA lid" evidence="18">
    <location>
        <begin position="2482"/>
        <end position="2599"/>
    </location>
</feature>
<keyword evidence="8" id="KW-0067">ATP-binding</keyword>